<dbReference type="Proteomes" id="UP001062846">
    <property type="component" value="Chromosome 13"/>
</dbReference>
<reference evidence="1" key="1">
    <citation type="submission" date="2022-02" db="EMBL/GenBank/DDBJ databases">
        <title>Plant Genome Project.</title>
        <authorList>
            <person name="Zhang R.-G."/>
        </authorList>
    </citation>
    <scope>NUCLEOTIDE SEQUENCE</scope>
    <source>
        <strain evidence="1">AT1</strain>
    </source>
</reference>
<keyword evidence="2" id="KW-1185">Reference proteome</keyword>
<evidence type="ECO:0000313" key="1">
    <source>
        <dbReference type="EMBL" id="KAI8524818.1"/>
    </source>
</evidence>
<gene>
    <name evidence="1" type="ORF">RHMOL_Rhmol13G0179600</name>
</gene>
<comment type="caution">
    <text evidence="1">The sequence shown here is derived from an EMBL/GenBank/DDBJ whole genome shotgun (WGS) entry which is preliminary data.</text>
</comment>
<evidence type="ECO:0000313" key="2">
    <source>
        <dbReference type="Proteomes" id="UP001062846"/>
    </source>
</evidence>
<dbReference type="EMBL" id="CM046400">
    <property type="protein sequence ID" value="KAI8524818.1"/>
    <property type="molecule type" value="Genomic_DNA"/>
</dbReference>
<name>A0ACC0L9E3_RHOML</name>
<organism evidence="1 2">
    <name type="scientific">Rhododendron molle</name>
    <name type="common">Chinese azalea</name>
    <name type="synonym">Azalea mollis</name>
    <dbReference type="NCBI Taxonomy" id="49168"/>
    <lineage>
        <taxon>Eukaryota</taxon>
        <taxon>Viridiplantae</taxon>
        <taxon>Streptophyta</taxon>
        <taxon>Embryophyta</taxon>
        <taxon>Tracheophyta</taxon>
        <taxon>Spermatophyta</taxon>
        <taxon>Magnoliopsida</taxon>
        <taxon>eudicotyledons</taxon>
        <taxon>Gunneridae</taxon>
        <taxon>Pentapetalae</taxon>
        <taxon>asterids</taxon>
        <taxon>Ericales</taxon>
        <taxon>Ericaceae</taxon>
        <taxon>Ericoideae</taxon>
        <taxon>Rhodoreae</taxon>
        <taxon>Rhododendron</taxon>
    </lineage>
</organism>
<sequence>MVLLPSEPDAELMFIGPPYNPPPRLLQAGLDFLNNNIGDLYADAVPSVRLDPASTRNLPVFTVVPPDLSQDFVSRFRAAMPALPEHEPELDMQAVGWAIADSEDYDAPLIQEWFQLK</sequence>
<proteinExistence type="predicted"/>
<protein>
    <submittedName>
        <fullName evidence="1">Uncharacterized protein</fullName>
    </submittedName>
</protein>
<accession>A0ACC0L9E3</accession>